<feature type="compositionally biased region" description="Acidic residues" evidence="4">
    <location>
        <begin position="126"/>
        <end position="138"/>
    </location>
</feature>
<dbReference type="InterPro" id="IPR042778">
    <property type="entry name" value="ZCWPW1/ZCWPW2"/>
</dbReference>
<feature type="compositionally biased region" description="Acidic residues" evidence="4">
    <location>
        <begin position="1221"/>
        <end position="1235"/>
    </location>
</feature>
<feature type="compositionally biased region" description="Basic and acidic residues" evidence="4">
    <location>
        <begin position="925"/>
        <end position="937"/>
    </location>
</feature>
<feature type="compositionally biased region" description="Basic and acidic residues" evidence="4">
    <location>
        <begin position="729"/>
        <end position="741"/>
    </location>
</feature>
<feature type="compositionally biased region" description="Basic and acidic residues" evidence="4">
    <location>
        <begin position="178"/>
        <end position="208"/>
    </location>
</feature>
<feature type="region of interest" description="Disordered" evidence="4">
    <location>
        <begin position="715"/>
        <end position="1138"/>
    </location>
</feature>
<feature type="compositionally biased region" description="Low complexity" evidence="4">
    <location>
        <begin position="742"/>
        <end position="755"/>
    </location>
</feature>
<feature type="compositionally biased region" description="Basic and acidic residues" evidence="4">
    <location>
        <begin position="803"/>
        <end position="834"/>
    </location>
</feature>
<evidence type="ECO:0000256" key="1">
    <source>
        <dbReference type="ARBA" id="ARBA00022723"/>
    </source>
</evidence>
<organism evidence="7 8">
    <name type="scientific">Littorina saxatilis</name>
    <dbReference type="NCBI Taxonomy" id="31220"/>
    <lineage>
        <taxon>Eukaryota</taxon>
        <taxon>Metazoa</taxon>
        <taxon>Spiralia</taxon>
        <taxon>Lophotrochozoa</taxon>
        <taxon>Mollusca</taxon>
        <taxon>Gastropoda</taxon>
        <taxon>Caenogastropoda</taxon>
        <taxon>Littorinimorpha</taxon>
        <taxon>Littorinoidea</taxon>
        <taxon>Littorinidae</taxon>
        <taxon>Littorina</taxon>
    </lineage>
</organism>
<keyword evidence="3" id="KW-0862">Zinc</keyword>
<feature type="compositionally biased region" description="Basic and acidic residues" evidence="4">
    <location>
        <begin position="33"/>
        <end position="55"/>
    </location>
</feature>
<dbReference type="InterPro" id="IPR000313">
    <property type="entry name" value="PWWP_dom"/>
</dbReference>
<dbReference type="Pfam" id="PF07496">
    <property type="entry name" value="zf-CW"/>
    <property type="match status" value="1"/>
</dbReference>
<feature type="compositionally biased region" description="Basic and acidic residues" evidence="4">
    <location>
        <begin position="968"/>
        <end position="996"/>
    </location>
</feature>
<gene>
    <name evidence="7" type="ORF">V1264_007708</name>
</gene>
<accession>A0AAN9AVX2</accession>
<dbReference type="PANTHER" id="PTHR15999">
    <property type="entry name" value="ZINC FINGER CW-TYPE PWWP DOMAIN PROTEIN 1"/>
    <property type="match status" value="1"/>
</dbReference>
<dbReference type="Gene3D" id="2.30.30.140">
    <property type="match status" value="1"/>
</dbReference>
<feature type="domain" description="CW-type" evidence="6">
    <location>
        <begin position="528"/>
        <end position="582"/>
    </location>
</feature>
<dbReference type="InterPro" id="IPR011124">
    <property type="entry name" value="Znf_CW"/>
</dbReference>
<keyword evidence="8" id="KW-1185">Reference proteome</keyword>
<dbReference type="Gene3D" id="3.30.40.100">
    <property type="match status" value="1"/>
</dbReference>
<dbReference type="PANTHER" id="PTHR15999:SF2">
    <property type="entry name" value="ZINC FINGER CW-TYPE PWWP DOMAIN PROTEIN 1"/>
    <property type="match status" value="1"/>
</dbReference>
<protein>
    <submittedName>
        <fullName evidence="7">Uncharacterized protein</fullName>
    </submittedName>
</protein>
<dbReference type="GO" id="GO:0008270">
    <property type="term" value="F:zinc ion binding"/>
    <property type="evidence" value="ECO:0007669"/>
    <property type="project" value="UniProtKB-KW"/>
</dbReference>
<feature type="compositionally biased region" description="Basic and acidic residues" evidence="4">
    <location>
        <begin position="861"/>
        <end position="881"/>
    </location>
</feature>
<dbReference type="SMART" id="SM00293">
    <property type="entry name" value="PWWP"/>
    <property type="match status" value="1"/>
</dbReference>
<feature type="compositionally biased region" description="Polar residues" evidence="4">
    <location>
        <begin position="949"/>
        <end position="961"/>
    </location>
</feature>
<feature type="compositionally biased region" description="Basic and acidic residues" evidence="4">
    <location>
        <begin position="334"/>
        <end position="372"/>
    </location>
</feature>
<feature type="region of interest" description="Disordered" evidence="4">
    <location>
        <begin position="1"/>
        <end position="521"/>
    </location>
</feature>
<name>A0AAN9AVX2_9CAEN</name>
<feature type="compositionally biased region" description="Basic residues" evidence="4">
    <location>
        <begin position="788"/>
        <end position="802"/>
    </location>
</feature>
<sequence length="1300" mass="145690">MDTAKKSTKKTFSVPIVKKKEGDPDGSKTVPQAKDKSIASKKFDKENSKPDDKPEKKKKTKATLPAEAKEKKPTTKKEVKTDSKDKQRKPSRSTVKKTMRPLTDAEYKDIFEAAINPASSPHQSDNDDDDEEDDDDDKVCDKADLSLSQEDEATEPQKITVSADDHNTTDSETIVVSEKGEQLEVERESGDEIAAKEVNPPDKEKPVKAENLNEGQEDSFVPSEKKKKVKGVKENDTKTKTTTTSKDKLKEKVEKEKTNGEKEVEIDGSKTKKKNTKNLKDEEDKCVENKKKKKEDNTKVSDKENQPKKKDKTKTTEKEEKEQENEGKTVSGKHNKDGKQDNEKQPEENREVYASTESDKEANVEEKKDKLASNEADESDEECKKEEEKDDVASVVSEESISSSMREIAMEVDQWDRPGEVQHSNERTPKGSEAEAEPHAETPSVIHKPKKIRQRKNQLAPRKLCFDSPAEQKTSAKTLPKKKDKSKDLLASVPEFKKKKKSFKKAIKEDEDEKKQQKKEEADTLDVLAEKGTWVQCSEDSCKKWRYLPNIHDPAEVHDVWVCSMHPDPAFNGCDKAEEEYDESDHILTEYTLGSLVWAKMDGFPWWPGIVDTDPDYDVYCEIPHEDCMVPSDYHVVFLDEKVTRCWVRKSRIQHLLPSHLAVGSVYMRGHKYKKEIGAAMRKAETALDMPLQERLDAFGFKACFKNLSTRWTKALAKKKQPKHKRDLKKTERNGTSKKEAPAATKAKHAAVSSDSESDSDLDTPNAGYSPDDDLSAQSSDNNTDGHVHHKQKKLSKKAVKKRVSDSSPTDKKDHGHSSKESKKMAKSERGGTHEKRKIAHRDHGDLKVKNVKFRTPVTAKFEETSDSCHDVNISFEKDPKDNDEEIPLQTSSDEDDEEIPVKGDTTVQTTDDISSKKATKKFTKGKELDSVKHSSEEEASAEEVISDKMSSGNGEMQVSNSKKKHAKSDGESEIKPVKEKEKSKATKVKKAESVKENTVPTSSTETGKKKKLFKSEMAKQRDAAVKLQAEQKEDSNESSASDVAEVETKVKTSKKRKAVDDPKGEKGQTGKKKIKLIKDNQNTKEKSAPKKTKREGNSSEQTPKSKSQKFVAPVRPQKETSVPKQKTVASENESLKAIDKAADLVADKENEIAKYSPKATENEQPSKAKKPKGAFSDQTSTKLAIEEQAKKSLLEPDSDDNVSPMLSSKNKDQFVPSITSDDEEETLDQEMVLDDGDLKPKAVKEKVKDVKGFAESDSDCLDIEEDLPIPSLQQVLSVEGKGFSDQEGFDSDPLEMAET</sequence>
<dbReference type="EMBL" id="JBAMIC010000019">
    <property type="protein sequence ID" value="KAK7094032.1"/>
    <property type="molecule type" value="Genomic_DNA"/>
</dbReference>
<evidence type="ECO:0000259" key="6">
    <source>
        <dbReference type="PROSITE" id="PS51050"/>
    </source>
</evidence>
<feature type="compositionally biased region" description="Basic residues" evidence="4">
    <location>
        <begin position="86"/>
        <end position="99"/>
    </location>
</feature>
<dbReference type="PROSITE" id="PS51050">
    <property type="entry name" value="ZF_CW"/>
    <property type="match status" value="1"/>
</dbReference>
<reference evidence="7 8" key="1">
    <citation type="submission" date="2024-02" db="EMBL/GenBank/DDBJ databases">
        <title>Chromosome-scale genome assembly of the rough periwinkle Littorina saxatilis.</title>
        <authorList>
            <person name="De Jode A."/>
            <person name="Faria R."/>
            <person name="Formenti G."/>
            <person name="Sims Y."/>
            <person name="Smith T.P."/>
            <person name="Tracey A."/>
            <person name="Wood J.M.D."/>
            <person name="Zagrodzka Z.B."/>
            <person name="Johannesson K."/>
            <person name="Butlin R.K."/>
            <person name="Leder E.H."/>
        </authorList>
    </citation>
    <scope>NUCLEOTIDE SEQUENCE [LARGE SCALE GENOMIC DNA]</scope>
    <source>
        <strain evidence="7">Snail1</strain>
        <tissue evidence="7">Muscle</tissue>
    </source>
</reference>
<feature type="compositionally biased region" description="Basic and acidic residues" evidence="4">
    <location>
        <begin position="1185"/>
        <end position="1195"/>
    </location>
</feature>
<evidence type="ECO:0000256" key="2">
    <source>
        <dbReference type="ARBA" id="ARBA00022771"/>
    </source>
</evidence>
<feature type="compositionally biased region" description="Basic and acidic residues" evidence="4">
    <location>
        <begin position="278"/>
        <end position="327"/>
    </location>
</feature>
<dbReference type="SUPFAM" id="SSF63748">
    <property type="entry name" value="Tudor/PWWP/MBT"/>
    <property type="match status" value="1"/>
</dbReference>
<feature type="compositionally biased region" description="Basic and acidic residues" evidence="4">
    <location>
        <begin position="1014"/>
        <end position="1036"/>
    </location>
</feature>
<feature type="compositionally biased region" description="Polar residues" evidence="4">
    <location>
        <begin position="1120"/>
        <end position="1133"/>
    </location>
</feature>
<comment type="caution">
    <text evidence="7">The sequence shown here is derived from an EMBL/GenBank/DDBJ whole genome shotgun (WGS) entry which is preliminary data.</text>
</comment>
<dbReference type="GO" id="GO:0005634">
    <property type="term" value="C:nucleus"/>
    <property type="evidence" value="ECO:0007669"/>
    <property type="project" value="TreeGrafter"/>
</dbReference>
<feature type="compositionally biased region" description="Acidic residues" evidence="4">
    <location>
        <begin position="882"/>
        <end position="899"/>
    </location>
</feature>
<feature type="compositionally biased region" description="Polar residues" evidence="4">
    <location>
        <begin position="776"/>
        <end position="785"/>
    </location>
</feature>
<dbReference type="CDD" id="cd20145">
    <property type="entry name" value="PWWP_ZCWPW1"/>
    <property type="match status" value="1"/>
</dbReference>
<keyword evidence="2" id="KW-0863">Zinc-finger</keyword>
<feature type="compositionally biased region" description="Basic and acidic residues" evidence="4">
    <location>
        <begin position="67"/>
        <end position="85"/>
    </location>
</feature>
<feature type="region of interest" description="Disordered" evidence="4">
    <location>
        <begin position="1154"/>
        <end position="1235"/>
    </location>
</feature>
<feature type="compositionally biased region" description="Basic and acidic residues" evidence="4">
    <location>
        <begin position="231"/>
        <end position="270"/>
    </location>
</feature>
<evidence type="ECO:0000313" key="8">
    <source>
        <dbReference type="Proteomes" id="UP001374579"/>
    </source>
</evidence>
<feature type="compositionally biased region" description="Basic and acidic residues" evidence="4">
    <location>
        <begin position="1059"/>
        <end position="1069"/>
    </location>
</feature>
<feature type="compositionally biased region" description="Basic residues" evidence="4">
    <location>
        <begin position="447"/>
        <end position="456"/>
    </location>
</feature>
<feature type="compositionally biased region" description="Basic residues" evidence="4">
    <location>
        <begin position="716"/>
        <end position="728"/>
    </location>
</feature>
<dbReference type="PROSITE" id="PS50812">
    <property type="entry name" value="PWWP"/>
    <property type="match status" value="1"/>
</dbReference>
<evidence type="ECO:0000259" key="5">
    <source>
        <dbReference type="PROSITE" id="PS50812"/>
    </source>
</evidence>
<feature type="domain" description="PWWP" evidence="5">
    <location>
        <begin position="593"/>
        <end position="659"/>
    </location>
</feature>
<feature type="compositionally biased region" description="Basic and acidic residues" evidence="4">
    <location>
        <begin position="414"/>
        <end position="440"/>
    </location>
</feature>
<dbReference type="Proteomes" id="UP001374579">
    <property type="component" value="Unassembled WGS sequence"/>
</dbReference>
<dbReference type="Pfam" id="PF00855">
    <property type="entry name" value="PWWP"/>
    <property type="match status" value="1"/>
</dbReference>
<evidence type="ECO:0000256" key="4">
    <source>
        <dbReference type="SAM" id="MobiDB-lite"/>
    </source>
</evidence>
<evidence type="ECO:0000313" key="7">
    <source>
        <dbReference type="EMBL" id="KAK7094032.1"/>
    </source>
</evidence>
<evidence type="ECO:0000256" key="3">
    <source>
        <dbReference type="ARBA" id="ARBA00022833"/>
    </source>
</evidence>
<keyword evidence="1" id="KW-0479">Metal-binding</keyword>
<proteinExistence type="predicted"/>
<feature type="compositionally biased region" description="Basic and acidic residues" evidence="4">
    <location>
        <begin position="1077"/>
        <end position="1089"/>
    </location>
</feature>
<feature type="compositionally biased region" description="Low complexity" evidence="4">
    <location>
        <begin position="393"/>
        <end position="407"/>
    </location>
</feature>